<comment type="caution">
    <text evidence="2">The sequence shown here is derived from an EMBL/GenBank/DDBJ whole genome shotgun (WGS) entry which is preliminary data.</text>
</comment>
<dbReference type="RefSeq" id="WP_124028247.1">
    <property type="nucleotide sequence ID" value="NZ_JBHRSN010000007.1"/>
</dbReference>
<dbReference type="SUPFAM" id="SSF54523">
    <property type="entry name" value="Pili subunits"/>
    <property type="match status" value="1"/>
</dbReference>
<gene>
    <name evidence="2" type="ORF">DRW07_12375</name>
</gene>
<keyword evidence="1" id="KW-0472">Membrane</keyword>
<organism evidence="2 3">
    <name type="scientific">Alteromonas sediminis</name>
    <dbReference type="NCBI Taxonomy" id="2259342"/>
    <lineage>
        <taxon>Bacteria</taxon>
        <taxon>Pseudomonadati</taxon>
        <taxon>Pseudomonadota</taxon>
        <taxon>Gammaproteobacteria</taxon>
        <taxon>Alteromonadales</taxon>
        <taxon>Alteromonadaceae</taxon>
        <taxon>Alteromonas/Salinimonas group</taxon>
        <taxon>Alteromonas</taxon>
    </lineage>
</organism>
<dbReference type="EMBL" id="RPOK01000004">
    <property type="protein sequence ID" value="RPJ65615.1"/>
    <property type="molecule type" value="Genomic_DNA"/>
</dbReference>
<keyword evidence="3" id="KW-1185">Reference proteome</keyword>
<evidence type="ECO:0000313" key="3">
    <source>
        <dbReference type="Proteomes" id="UP000275281"/>
    </source>
</evidence>
<feature type="transmembrane region" description="Helical" evidence="1">
    <location>
        <begin position="12"/>
        <end position="33"/>
    </location>
</feature>
<dbReference type="Pfam" id="PF07963">
    <property type="entry name" value="N_methyl"/>
    <property type="match status" value="1"/>
</dbReference>
<reference evidence="2 3" key="1">
    <citation type="submission" date="2018-11" db="EMBL/GenBank/DDBJ databases">
        <authorList>
            <person name="Ye M.-Q."/>
            <person name="Du Z.-J."/>
        </authorList>
    </citation>
    <scope>NUCLEOTIDE SEQUENCE [LARGE SCALE GENOMIC DNA]</scope>
    <source>
        <strain evidence="2 3">U0105</strain>
    </source>
</reference>
<dbReference type="InterPro" id="IPR045584">
    <property type="entry name" value="Pilin-like"/>
</dbReference>
<evidence type="ECO:0000313" key="2">
    <source>
        <dbReference type="EMBL" id="RPJ65615.1"/>
    </source>
</evidence>
<proteinExistence type="predicted"/>
<dbReference type="AlphaFoldDB" id="A0A3N5YA76"/>
<dbReference type="InterPro" id="IPR012902">
    <property type="entry name" value="N_methyl_site"/>
</dbReference>
<keyword evidence="1" id="KW-1133">Transmembrane helix</keyword>
<protein>
    <submittedName>
        <fullName evidence="2">Prepilin-type N-terminal cleavage/methylation domain-containing protein</fullName>
    </submittedName>
</protein>
<dbReference type="Proteomes" id="UP000275281">
    <property type="component" value="Unassembled WGS sequence"/>
</dbReference>
<keyword evidence="1" id="KW-0812">Transmembrane</keyword>
<sequence>MEQVRNRAGFSVIELMVTVAIVGILSAIALPSYRHINGQAHLKLTQASLLDLHMQQQHYQMLHGKYAKLQELNLPDLKYHTITMSEHSGVAFEFVATAKGESVKTLQCNVIKIDHLLNKTPQECW</sequence>
<name>A0A3N5YA76_9ALTE</name>
<dbReference type="Gene3D" id="3.30.700.10">
    <property type="entry name" value="Glycoprotein, Type 4 Pilin"/>
    <property type="match status" value="1"/>
</dbReference>
<evidence type="ECO:0000256" key="1">
    <source>
        <dbReference type="SAM" id="Phobius"/>
    </source>
</evidence>
<dbReference type="NCBIfam" id="TIGR02532">
    <property type="entry name" value="IV_pilin_GFxxxE"/>
    <property type="match status" value="1"/>
</dbReference>
<accession>A0A3N5YA76</accession>
<dbReference type="OrthoDB" id="5296638at2"/>